<evidence type="ECO:0000313" key="1">
    <source>
        <dbReference type="EMBL" id="OMJ67520.1"/>
    </source>
</evidence>
<protein>
    <submittedName>
        <fullName evidence="1">Uncharacterized protein</fullName>
    </submittedName>
</protein>
<keyword evidence="2" id="KW-1185">Reference proteome</keyword>
<dbReference type="Proteomes" id="UP000187209">
    <property type="component" value="Unassembled WGS sequence"/>
</dbReference>
<sequence>METDLEKLAKSSADEIIEFLSIQLKKYFGLRQSRKTLKISRSVTNINAAKAHRIRPSSRDRNDATRQKQNHDYNAFRLSLNKIPQGKSNPYEIETSIMIHNIFSKIGENYAGNIWLRDNMFKEYNAFVVKQFFLDCFVYDQNFMNILMVPTFHVRGVTVETFLKCFDQMKNVHLQISSAYNRVDRLKKNDFHIQKVLFFYSVVNFHTGDDLDKEGLTKALGMIEWRSKIQLENYVENIMDRLASMHNRPVHKISFNDFYKIILSMDL</sequence>
<comment type="caution">
    <text evidence="1">The sequence shown here is derived from an EMBL/GenBank/DDBJ whole genome shotgun (WGS) entry which is preliminary data.</text>
</comment>
<accession>A0A1R2ASZ0</accession>
<organism evidence="1 2">
    <name type="scientific">Stentor coeruleus</name>
    <dbReference type="NCBI Taxonomy" id="5963"/>
    <lineage>
        <taxon>Eukaryota</taxon>
        <taxon>Sar</taxon>
        <taxon>Alveolata</taxon>
        <taxon>Ciliophora</taxon>
        <taxon>Postciliodesmatophora</taxon>
        <taxon>Heterotrichea</taxon>
        <taxon>Heterotrichida</taxon>
        <taxon>Stentoridae</taxon>
        <taxon>Stentor</taxon>
    </lineage>
</organism>
<evidence type="ECO:0000313" key="2">
    <source>
        <dbReference type="Proteomes" id="UP000187209"/>
    </source>
</evidence>
<dbReference type="AlphaFoldDB" id="A0A1R2ASZ0"/>
<dbReference type="EMBL" id="MPUH01001481">
    <property type="protein sequence ID" value="OMJ67520.1"/>
    <property type="molecule type" value="Genomic_DNA"/>
</dbReference>
<reference evidence="1 2" key="1">
    <citation type="submission" date="2016-11" db="EMBL/GenBank/DDBJ databases">
        <title>The macronuclear genome of Stentor coeruleus: a giant cell with tiny introns.</title>
        <authorList>
            <person name="Slabodnick M."/>
            <person name="Ruby J.G."/>
            <person name="Reiff S.B."/>
            <person name="Swart E.C."/>
            <person name="Gosai S."/>
            <person name="Prabakaran S."/>
            <person name="Witkowska E."/>
            <person name="Larue G.E."/>
            <person name="Fisher S."/>
            <person name="Freeman R.M."/>
            <person name="Gunawardena J."/>
            <person name="Chu W."/>
            <person name="Stover N.A."/>
            <person name="Gregory B.D."/>
            <person name="Nowacki M."/>
            <person name="Derisi J."/>
            <person name="Roy S.W."/>
            <person name="Marshall W.F."/>
            <person name="Sood P."/>
        </authorList>
    </citation>
    <scope>NUCLEOTIDE SEQUENCE [LARGE SCALE GENOMIC DNA]</scope>
    <source>
        <strain evidence="1">WM001</strain>
    </source>
</reference>
<gene>
    <name evidence="1" type="ORF">SteCoe_35282</name>
</gene>
<name>A0A1R2ASZ0_9CILI</name>
<proteinExistence type="predicted"/>